<comment type="pathway">
    <text evidence="1 9">Organosulfur biosynthesis; taurine biosynthesis; hypotaurine from L-cysteine: step 1/2.</text>
</comment>
<evidence type="ECO:0000256" key="5">
    <source>
        <dbReference type="ARBA" id="ARBA00022784"/>
    </source>
</evidence>
<dbReference type="GO" id="GO:0008198">
    <property type="term" value="F:ferrous iron binding"/>
    <property type="evidence" value="ECO:0007669"/>
    <property type="project" value="TreeGrafter"/>
</dbReference>
<keyword evidence="7 9" id="KW-0560">Oxidoreductase</keyword>
<dbReference type="PANTHER" id="PTHR12918">
    <property type="entry name" value="CYSTEINE DIOXYGENASE"/>
    <property type="match status" value="1"/>
</dbReference>
<protein>
    <recommendedName>
        <fullName evidence="3 9">Cysteine dioxygenase</fullName>
        <ecNumber evidence="3 9">1.13.11.20</ecNumber>
    </recommendedName>
</protein>
<keyword evidence="5" id="KW-0883">Thioether bond</keyword>
<evidence type="ECO:0000256" key="9">
    <source>
        <dbReference type="RuleBase" id="RU366010"/>
    </source>
</evidence>
<dbReference type="InterPro" id="IPR011051">
    <property type="entry name" value="RmlC_Cupin_sf"/>
</dbReference>
<dbReference type="AlphaFoldDB" id="A0A922SA35"/>
<keyword evidence="8 9" id="KW-0408">Iron</keyword>
<dbReference type="Proteomes" id="UP000814243">
    <property type="component" value="Unassembled WGS sequence"/>
</dbReference>
<dbReference type="GO" id="GO:0042412">
    <property type="term" value="P:taurine biosynthetic process"/>
    <property type="evidence" value="ECO:0007669"/>
    <property type="project" value="UniProtKB-UniRule"/>
</dbReference>
<comment type="similarity">
    <text evidence="2 9">Belongs to the cysteine dioxygenase family.</text>
</comment>
<dbReference type="Pfam" id="PF05995">
    <property type="entry name" value="CDO_I"/>
    <property type="match status" value="1"/>
</dbReference>
<feature type="region of interest" description="Disordered" evidence="10">
    <location>
        <begin position="142"/>
        <end position="188"/>
    </location>
</feature>
<evidence type="ECO:0000256" key="8">
    <source>
        <dbReference type="ARBA" id="ARBA00023004"/>
    </source>
</evidence>
<keyword evidence="6 9" id="KW-0223">Dioxygenase</keyword>
<dbReference type="PANTHER" id="PTHR12918:SF1">
    <property type="entry name" value="CYSTEINE DIOXYGENASE TYPE 1"/>
    <property type="match status" value="1"/>
</dbReference>
<evidence type="ECO:0000256" key="6">
    <source>
        <dbReference type="ARBA" id="ARBA00022964"/>
    </source>
</evidence>
<evidence type="ECO:0000256" key="10">
    <source>
        <dbReference type="SAM" id="MobiDB-lite"/>
    </source>
</evidence>
<dbReference type="SUPFAM" id="SSF51182">
    <property type="entry name" value="RmlC-like cupins"/>
    <property type="match status" value="1"/>
</dbReference>
<name>A0A922SA35_SPOEX</name>
<comment type="catalytic activity">
    <reaction evidence="9">
        <text>L-cysteine + O2 = 3-sulfino-L-alanine + H(+)</text>
        <dbReference type="Rhea" id="RHEA:20441"/>
        <dbReference type="ChEBI" id="CHEBI:15378"/>
        <dbReference type="ChEBI" id="CHEBI:15379"/>
        <dbReference type="ChEBI" id="CHEBI:35235"/>
        <dbReference type="ChEBI" id="CHEBI:61085"/>
        <dbReference type="EC" id="1.13.11.20"/>
    </reaction>
</comment>
<evidence type="ECO:0000256" key="7">
    <source>
        <dbReference type="ARBA" id="ARBA00023002"/>
    </source>
</evidence>
<dbReference type="EC" id="1.13.11.20" evidence="3 9"/>
<evidence type="ECO:0000256" key="3">
    <source>
        <dbReference type="ARBA" id="ARBA00013133"/>
    </source>
</evidence>
<organism evidence="11 12">
    <name type="scientific">Spodoptera exigua</name>
    <name type="common">Beet armyworm</name>
    <name type="synonym">Noctua fulgens</name>
    <dbReference type="NCBI Taxonomy" id="7107"/>
    <lineage>
        <taxon>Eukaryota</taxon>
        <taxon>Metazoa</taxon>
        <taxon>Ecdysozoa</taxon>
        <taxon>Arthropoda</taxon>
        <taxon>Hexapoda</taxon>
        <taxon>Insecta</taxon>
        <taxon>Pterygota</taxon>
        <taxon>Neoptera</taxon>
        <taxon>Endopterygota</taxon>
        <taxon>Lepidoptera</taxon>
        <taxon>Glossata</taxon>
        <taxon>Ditrysia</taxon>
        <taxon>Noctuoidea</taxon>
        <taxon>Noctuidae</taxon>
        <taxon>Amphipyrinae</taxon>
        <taxon>Spodoptera</taxon>
    </lineage>
</organism>
<dbReference type="InterPro" id="IPR010300">
    <property type="entry name" value="CDO_1"/>
</dbReference>
<reference evidence="11" key="1">
    <citation type="journal article" date="2021" name="G3 (Bethesda)">
        <title>Genome and transcriptome analysis of the beet armyworm Spodoptera exigua reveals targets for pest control. .</title>
        <authorList>
            <person name="Simon S."/>
            <person name="Breeschoten T."/>
            <person name="Jansen H.J."/>
            <person name="Dirks R.P."/>
            <person name="Schranz M.E."/>
            <person name="Ros V.I.D."/>
        </authorList>
    </citation>
    <scope>NUCLEOTIDE SEQUENCE</scope>
    <source>
        <strain evidence="11">TB_SE_WUR_2020</strain>
    </source>
</reference>
<evidence type="ECO:0000256" key="4">
    <source>
        <dbReference type="ARBA" id="ARBA00022723"/>
    </source>
</evidence>
<dbReference type="GO" id="GO:0019448">
    <property type="term" value="P:L-cysteine catabolic process"/>
    <property type="evidence" value="ECO:0007669"/>
    <property type="project" value="TreeGrafter"/>
</dbReference>
<dbReference type="EMBL" id="JACEFF010000848">
    <property type="protein sequence ID" value="KAH9629870.1"/>
    <property type="molecule type" value="Genomic_DNA"/>
</dbReference>
<keyword evidence="4 9" id="KW-0479">Metal-binding</keyword>
<feature type="compositionally biased region" description="Acidic residues" evidence="10">
    <location>
        <begin position="164"/>
        <end position="173"/>
    </location>
</feature>
<feature type="compositionally biased region" description="Basic and acidic residues" evidence="10">
    <location>
        <begin position="142"/>
        <end position="163"/>
    </location>
</feature>
<evidence type="ECO:0000313" key="12">
    <source>
        <dbReference type="Proteomes" id="UP000814243"/>
    </source>
</evidence>
<evidence type="ECO:0000313" key="11">
    <source>
        <dbReference type="EMBL" id="KAH9629870.1"/>
    </source>
</evidence>
<evidence type="ECO:0000256" key="2">
    <source>
        <dbReference type="ARBA" id="ARBA00006622"/>
    </source>
</evidence>
<proteinExistence type="inferred from homology"/>
<dbReference type="Gene3D" id="2.60.120.10">
    <property type="entry name" value="Jelly Rolls"/>
    <property type="match status" value="1"/>
</dbReference>
<dbReference type="GO" id="GO:0017172">
    <property type="term" value="F:cysteine dioxygenase activity"/>
    <property type="evidence" value="ECO:0007669"/>
    <property type="project" value="UniProtKB-UniRule"/>
</dbReference>
<evidence type="ECO:0000256" key="1">
    <source>
        <dbReference type="ARBA" id="ARBA00004759"/>
    </source>
</evidence>
<comment type="cofactor">
    <cofactor evidence="9">
        <name>Fe cation</name>
        <dbReference type="ChEBI" id="CHEBI:24875"/>
    </cofactor>
    <text evidence="9">Binds 1 Fe cation per subunit.</text>
</comment>
<comment type="caution">
    <text evidence="11">The sequence shown here is derived from an EMBL/GenBank/DDBJ whole genome shotgun (WGS) entry which is preliminary data.</text>
</comment>
<accession>A0A922SA35</accession>
<gene>
    <name evidence="11" type="ORF">HF086_013405</name>
</gene>
<dbReference type="InterPro" id="IPR014710">
    <property type="entry name" value="RmlC-like_jellyroll"/>
</dbReference>
<sequence>MDVENANCKVRVSQCADMEVLPIEKPLKIDVEITGLEKLIEELHRVFSHDHVNVQDVQKLMAGYKSDPKDWSKFAKFDRFRYEWPENVQPEVMKVLNNNKPRRKCCSESQDLPDSVSELKINETCQRENCQCDSCQSKSDRCQGKNDRCQKKNDSCQGKRGEYGSDDDEGYDAEDMKVLEANDAADSQ</sequence>